<keyword evidence="3" id="KW-1185">Reference proteome</keyword>
<comment type="caution">
    <text evidence="2">The sequence shown here is derived from an EMBL/GenBank/DDBJ whole genome shotgun (WGS) entry which is preliminary data.</text>
</comment>
<dbReference type="Proteomes" id="UP000011586">
    <property type="component" value="Unassembled WGS sequence"/>
</dbReference>
<organism evidence="2 3">
    <name type="scientific">Halorubrum californiense DSM 19288</name>
    <dbReference type="NCBI Taxonomy" id="1227465"/>
    <lineage>
        <taxon>Archaea</taxon>
        <taxon>Methanobacteriati</taxon>
        <taxon>Methanobacteriota</taxon>
        <taxon>Stenosarchaea group</taxon>
        <taxon>Halobacteria</taxon>
        <taxon>Halobacteriales</taxon>
        <taxon>Haloferacaceae</taxon>
        <taxon>Halorubrum</taxon>
    </lineage>
</organism>
<sequence length="211" mass="23009">MLIEELSDTNVELVHGILDQSAIYETFEACSPVSVREEFGVTSDDTLLVFVGRLTPTKNPGGAIDIMSTLPKEYQLVVVGDGEQRRALERIVHGSSLEEQVQFTGVLNHQEALSIIASADGLLVTSHVESYSAVTLEALALGTPVFGTSVGVLQYMDHERLYTGEMDDIPGIIKNSNFTGEFSIDKEIVEQYGMSTYTETILNGFQQSDPA</sequence>
<dbReference type="SUPFAM" id="SSF53756">
    <property type="entry name" value="UDP-Glycosyltransferase/glycogen phosphorylase"/>
    <property type="match status" value="1"/>
</dbReference>
<dbReference type="STRING" id="1227465.C463_14705"/>
<evidence type="ECO:0000313" key="3">
    <source>
        <dbReference type="Proteomes" id="UP000011586"/>
    </source>
</evidence>
<dbReference type="InterPro" id="IPR050194">
    <property type="entry name" value="Glycosyltransferase_grp1"/>
</dbReference>
<evidence type="ECO:0000259" key="1">
    <source>
        <dbReference type="Pfam" id="PF00534"/>
    </source>
</evidence>
<keyword evidence="2" id="KW-0808">Transferase</keyword>
<dbReference type="GO" id="GO:0016757">
    <property type="term" value="F:glycosyltransferase activity"/>
    <property type="evidence" value="ECO:0007669"/>
    <property type="project" value="InterPro"/>
</dbReference>
<feature type="domain" description="Glycosyl transferase family 1" evidence="1">
    <location>
        <begin position="36"/>
        <end position="153"/>
    </location>
</feature>
<dbReference type="PANTHER" id="PTHR45947">
    <property type="entry name" value="SULFOQUINOVOSYL TRANSFERASE SQD2"/>
    <property type="match status" value="1"/>
</dbReference>
<proteinExistence type="predicted"/>
<dbReference type="AlphaFoldDB" id="M0E2L1"/>
<name>M0E2L1_9EURY</name>
<dbReference type="EMBL" id="AOJK01000069">
    <property type="protein sequence ID" value="ELZ40569.1"/>
    <property type="molecule type" value="Genomic_DNA"/>
</dbReference>
<gene>
    <name evidence="2" type="ORF">C463_14705</name>
</gene>
<dbReference type="Gene3D" id="3.40.50.2000">
    <property type="entry name" value="Glycogen Phosphorylase B"/>
    <property type="match status" value="1"/>
</dbReference>
<dbReference type="InterPro" id="IPR001296">
    <property type="entry name" value="Glyco_trans_1"/>
</dbReference>
<evidence type="ECO:0000313" key="2">
    <source>
        <dbReference type="EMBL" id="ELZ40569.1"/>
    </source>
</evidence>
<reference evidence="2 3" key="1">
    <citation type="journal article" date="2014" name="PLoS Genet.">
        <title>Phylogenetically driven sequencing of extremely halophilic archaea reveals strategies for static and dynamic osmo-response.</title>
        <authorList>
            <person name="Becker E.A."/>
            <person name="Seitzer P.M."/>
            <person name="Tritt A."/>
            <person name="Larsen D."/>
            <person name="Krusor M."/>
            <person name="Yao A.I."/>
            <person name="Wu D."/>
            <person name="Madern D."/>
            <person name="Eisen J.A."/>
            <person name="Darling A.E."/>
            <person name="Facciotti M.T."/>
        </authorList>
    </citation>
    <scope>NUCLEOTIDE SEQUENCE [LARGE SCALE GENOMIC DNA]</scope>
    <source>
        <strain evidence="2 3">DSM 19288</strain>
    </source>
</reference>
<protein>
    <submittedName>
        <fullName evidence="2">Glycosyltransferase</fullName>
    </submittedName>
</protein>
<accession>M0E2L1</accession>
<dbReference type="PANTHER" id="PTHR45947:SF3">
    <property type="entry name" value="SULFOQUINOVOSYL TRANSFERASE SQD2"/>
    <property type="match status" value="1"/>
</dbReference>
<dbReference type="Pfam" id="PF00534">
    <property type="entry name" value="Glycos_transf_1"/>
    <property type="match status" value="1"/>
</dbReference>